<comment type="caution">
    <text evidence="2">The sequence shown here is derived from an EMBL/GenBank/DDBJ whole genome shotgun (WGS) entry which is preliminary data.</text>
</comment>
<sequence length="407" mass="45429">MLSTATPEEVGLCSERLARIPAFFQTYLDKEKVAGMSFLIGRKGKVAYQHSMGVKDFETGSPIDTETIFRIYSMSKPITSVALMMLYEEGLFRLEHDVSRYIPEFANLSVYESGGIDDYTTKPLDRPMIVRDLLTHTSGLTYGFMFQNTVDRLYRKSSINNTSEMSLEDYCKELAKLPLVFSPGAGWNYSVSTDVCGRLVEVLSGQSLDEFFKTRIFQPLGMNDTSFDIPLDKVERFASCYERDPKTGKARLQDRGSESSYIGKRAFFSGGGGLVSTIGDYYKFCQMLMNRGEFNGARLLSSSTIDFMTLNHLPGGQTMGEMGDSLFSENRMDGSGFGLGFSIILDPVEVMAPGSAGSYSWGGAASTYFWIDPEYDLLAIFMTQLMPSDTYPMRPQLQQLTYAAIID</sequence>
<proteinExistence type="predicted"/>
<evidence type="ECO:0000259" key="1">
    <source>
        <dbReference type="Pfam" id="PF00144"/>
    </source>
</evidence>
<dbReference type="AlphaFoldDB" id="A0YAK7"/>
<name>A0YAK7_9GAMM</name>
<accession>A0YAK7</accession>
<dbReference type="STRING" id="247633.GP2143_17936"/>
<dbReference type="Gene3D" id="3.40.710.10">
    <property type="entry name" value="DD-peptidase/beta-lactamase superfamily"/>
    <property type="match status" value="1"/>
</dbReference>
<protein>
    <recommendedName>
        <fullName evidence="1">Beta-lactamase-related domain-containing protein</fullName>
    </recommendedName>
</protein>
<dbReference type="EMBL" id="AAVT01000001">
    <property type="protein sequence ID" value="EAW33161.1"/>
    <property type="molecule type" value="Genomic_DNA"/>
</dbReference>
<dbReference type="PANTHER" id="PTHR43283:SF3">
    <property type="entry name" value="BETA-LACTAMASE FAMILY PROTEIN (AFU_ORTHOLOGUE AFUA_5G07500)"/>
    <property type="match status" value="1"/>
</dbReference>
<dbReference type="Pfam" id="PF00144">
    <property type="entry name" value="Beta-lactamase"/>
    <property type="match status" value="1"/>
</dbReference>
<dbReference type="eggNOG" id="COG1680">
    <property type="taxonomic scope" value="Bacteria"/>
</dbReference>
<organism evidence="2 3">
    <name type="scientific">marine gamma proteobacterium HTCC2143</name>
    <dbReference type="NCBI Taxonomy" id="247633"/>
    <lineage>
        <taxon>Bacteria</taxon>
        <taxon>Pseudomonadati</taxon>
        <taxon>Pseudomonadota</taxon>
        <taxon>Gammaproteobacteria</taxon>
        <taxon>Cellvibrionales</taxon>
        <taxon>Spongiibacteraceae</taxon>
        <taxon>BD1-7 clade</taxon>
    </lineage>
</organism>
<evidence type="ECO:0000313" key="3">
    <source>
        <dbReference type="Proteomes" id="UP000004931"/>
    </source>
</evidence>
<keyword evidence="3" id="KW-1185">Reference proteome</keyword>
<dbReference type="InterPro" id="IPR001466">
    <property type="entry name" value="Beta-lactam-related"/>
</dbReference>
<dbReference type="OrthoDB" id="119951at2"/>
<feature type="domain" description="Beta-lactamase-related" evidence="1">
    <location>
        <begin position="22"/>
        <end position="397"/>
    </location>
</feature>
<dbReference type="InterPro" id="IPR050789">
    <property type="entry name" value="Diverse_Enzym_Activities"/>
</dbReference>
<gene>
    <name evidence="2" type="ORF">GP2143_17936</name>
</gene>
<dbReference type="MEROPS" id="S12.950"/>
<evidence type="ECO:0000313" key="2">
    <source>
        <dbReference type="EMBL" id="EAW33161.1"/>
    </source>
</evidence>
<dbReference type="PANTHER" id="PTHR43283">
    <property type="entry name" value="BETA-LACTAMASE-RELATED"/>
    <property type="match status" value="1"/>
</dbReference>
<dbReference type="InterPro" id="IPR012338">
    <property type="entry name" value="Beta-lactam/transpept-like"/>
</dbReference>
<dbReference type="SUPFAM" id="SSF56601">
    <property type="entry name" value="beta-lactamase/transpeptidase-like"/>
    <property type="match status" value="1"/>
</dbReference>
<reference evidence="2 3" key="1">
    <citation type="journal article" date="2010" name="J. Bacteriol.">
        <title>Genome sequence of the oligotrophic marine Gammaproteobacterium HTCC2143, isolated from the Oregon Coast.</title>
        <authorList>
            <person name="Oh H.M."/>
            <person name="Kang I."/>
            <person name="Ferriera S."/>
            <person name="Giovannoni S.J."/>
            <person name="Cho J.C."/>
        </authorList>
    </citation>
    <scope>NUCLEOTIDE SEQUENCE [LARGE SCALE GENOMIC DNA]</scope>
    <source>
        <strain evidence="2 3">HTCC2143</strain>
    </source>
</reference>
<dbReference type="Proteomes" id="UP000004931">
    <property type="component" value="Unassembled WGS sequence"/>
</dbReference>